<dbReference type="InterPro" id="IPR050415">
    <property type="entry name" value="MRET"/>
</dbReference>
<keyword evidence="12 13" id="KW-0472">Membrane</keyword>
<dbReference type="InterPro" id="IPR013112">
    <property type="entry name" value="FAD-bd_8"/>
</dbReference>
<dbReference type="GO" id="GO:0046872">
    <property type="term" value="F:metal ion binding"/>
    <property type="evidence" value="ECO:0007669"/>
    <property type="project" value="UniProtKB-KW"/>
</dbReference>
<feature type="transmembrane region" description="Helical" evidence="13">
    <location>
        <begin position="179"/>
        <end position="200"/>
    </location>
</feature>
<dbReference type="SUPFAM" id="SSF52343">
    <property type="entry name" value="Ferredoxin reductase-like, C-terminal NADP-linked domain"/>
    <property type="match status" value="1"/>
</dbReference>
<keyword evidence="6" id="KW-0479">Metal-binding</keyword>
<evidence type="ECO:0000313" key="16">
    <source>
        <dbReference type="Proteomes" id="UP000196125"/>
    </source>
</evidence>
<evidence type="ECO:0000256" key="2">
    <source>
        <dbReference type="ARBA" id="ARBA00004141"/>
    </source>
</evidence>
<dbReference type="Gene3D" id="3.40.50.80">
    <property type="entry name" value="Nucleotide-binding domain of ferredoxin-NADP reductase (FNR) module"/>
    <property type="match status" value="1"/>
</dbReference>
<dbReference type="InterPro" id="IPR039261">
    <property type="entry name" value="FNR_nucleotide-bd"/>
</dbReference>
<gene>
    <name evidence="15" type="ORF">VIM7927_00839</name>
</gene>
<dbReference type="Proteomes" id="UP000196125">
    <property type="component" value="Unassembled WGS sequence"/>
</dbReference>
<keyword evidence="4 13" id="KW-0812">Transmembrane</keyword>
<dbReference type="PROSITE" id="PS51384">
    <property type="entry name" value="FAD_FR"/>
    <property type="match status" value="1"/>
</dbReference>
<evidence type="ECO:0000259" key="14">
    <source>
        <dbReference type="PROSITE" id="PS51384"/>
    </source>
</evidence>
<evidence type="ECO:0000256" key="10">
    <source>
        <dbReference type="ARBA" id="ARBA00023004"/>
    </source>
</evidence>
<dbReference type="PANTHER" id="PTHR47354">
    <property type="entry name" value="NADH OXIDOREDUCTASE HCR"/>
    <property type="match status" value="1"/>
</dbReference>
<keyword evidence="10" id="KW-0408">Iron</keyword>
<dbReference type="InterPro" id="IPR017927">
    <property type="entry name" value="FAD-bd_FR_type"/>
</dbReference>
<feature type="transmembrane region" description="Helical" evidence="13">
    <location>
        <begin position="128"/>
        <end position="147"/>
    </location>
</feature>
<evidence type="ECO:0000256" key="6">
    <source>
        <dbReference type="ARBA" id="ARBA00022723"/>
    </source>
</evidence>
<evidence type="ECO:0000256" key="11">
    <source>
        <dbReference type="ARBA" id="ARBA00023014"/>
    </source>
</evidence>
<keyword evidence="11" id="KW-0411">Iron-sulfur</keyword>
<keyword evidence="5" id="KW-0001">2Fe-2S</keyword>
<dbReference type="GO" id="GO:0016491">
    <property type="term" value="F:oxidoreductase activity"/>
    <property type="evidence" value="ECO:0007669"/>
    <property type="project" value="UniProtKB-KW"/>
</dbReference>
<evidence type="ECO:0000256" key="12">
    <source>
        <dbReference type="ARBA" id="ARBA00023136"/>
    </source>
</evidence>
<keyword evidence="8 13" id="KW-1133">Transmembrane helix</keyword>
<evidence type="ECO:0000256" key="3">
    <source>
        <dbReference type="ARBA" id="ARBA00022630"/>
    </source>
</evidence>
<keyword evidence="7" id="KW-0274">FAD</keyword>
<evidence type="ECO:0000256" key="7">
    <source>
        <dbReference type="ARBA" id="ARBA00022827"/>
    </source>
</evidence>
<organism evidence="15 16">
    <name type="scientific">Vibrio mangrovi</name>
    <dbReference type="NCBI Taxonomy" id="474394"/>
    <lineage>
        <taxon>Bacteria</taxon>
        <taxon>Pseudomonadati</taxon>
        <taxon>Pseudomonadota</taxon>
        <taxon>Gammaproteobacteria</taxon>
        <taxon>Vibrionales</taxon>
        <taxon>Vibrionaceae</taxon>
        <taxon>Vibrio</taxon>
    </lineage>
</organism>
<proteinExistence type="predicted"/>
<dbReference type="Gene3D" id="2.40.30.10">
    <property type="entry name" value="Translation factors"/>
    <property type="match status" value="1"/>
</dbReference>
<accession>A0A1Y6ISY4</accession>
<feature type="domain" description="FAD-binding FR-type" evidence="14">
    <location>
        <begin position="207"/>
        <end position="309"/>
    </location>
</feature>
<name>A0A1Y6ISY4_9VIBR</name>
<comment type="subcellular location">
    <subcellularLocation>
        <location evidence="2">Membrane</location>
        <topology evidence="2">Multi-pass membrane protein</topology>
    </subcellularLocation>
</comment>
<reference evidence="15 16" key="1">
    <citation type="submission" date="2017-05" db="EMBL/GenBank/DDBJ databases">
        <authorList>
            <person name="Song R."/>
            <person name="Chenine A.L."/>
            <person name="Ruprecht R.M."/>
        </authorList>
    </citation>
    <scope>NUCLEOTIDE SEQUENCE [LARGE SCALE GENOMIC DNA]</scope>
    <source>
        <strain evidence="15 16">CECT 7927</strain>
    </source>
</reference>
<feature type="transmembrane region" description="Helical" evidence="13">
    <location>
        <begin position="156"/>
        <end position="173"/>
    </location>
</feature>
<feature type="transmembrane region" description="Helical" evidence="13">
    <location>
        <begin position="34"/>
        <end position="55"/>
    </location>
</feature>
<dbReference type="Pfam" id="PF08022">
    <property type="entry name" value="FAD_binding_8"/>
    <property type="match status" value="1"/>
</dbReference>
<evidence type="ECO:0000313" key="15">
    <source>
        <dbReference type="EMBL" id="SMR99612.1"/>
    </source>
</evidence>
<feature type="transmembrane region" description="Helical" evidence="13">
    <location>
        <begin position="76"/>
        <end position="97"/>
    </location>
</feature>
<keyword evidence="9" id="KW-0560">Oxidoreductase</keyword>
<dbReference type="SUPFAM" id="SSF63380">
    <property type="entry name" value="Riboflavin synthase domain-like"/>
    <property type="match status" value="1"/>
</dbReference>
<sequence>MKKFILMITLLWLPSVLFSWNEQAGFFYWRHQLIMLSGILALSCMTVGMILAVRWRWVETLVHGLDKGYALHKQMGIASLILLIIHWGLAQLPKWLVQLGLLSRPLRMHRFSGSGQSWEGLARHVGEYLFYVFLIFAAISLIQAITYRQFRGIHKIGGLIFIVSVFHSVLLMGDNWSSVPMNIAIILMSGIGVLCAFISLTGNIGRHQKTLGRVIGIQQFDYHDISSSLIYFSAQLKNKIKYKAGQFAYIDFQDGEPPHPFSILNYDKEKQTVEFAIKDLGDYTHQLMHQLHENQEIIIEGGYGHFHIPKQTEQIWIGAGVGIVPFIAWLYWLSYNPQQQIETIHLFYCRKSESETFFEKIIHPLLSRLSNVEFHIVTSGTQGRLSIQTIEKTIRLSTGSVSFCGPEGFGDQLREQLVASGLPPSNFHREYFRMR</sequence>
<dbReference type="Pfam" id="PF01794">
    <property type="entry name" value="Ferric_reduct"/>
    <property type="match status" value="1"/>
</dbReference>
<comment type="cofactor">
    <cofactor evidence="1">
        <name>FAD</name>
        <dbReference type="ChEBI" id="CHEBI:57692"/>
    </cofactor>
</comment>
<evidence type="ECO:0000256" key="8">
    <source>
        <dbReference type="ARBA" id="ARBA00022989"/>
    </source>
</evidence>
<protein>
    <submittedName>
        <fullName evidence="15">Dihydroorotate dehydrogenase electron transfer subunit</fullName>
    </submittedName>
</protein>
<keyword evidence="3" id="KW-0285">Flavoprotein</keyword>
<dbReference type="CDD" id="cd06198">
    <property type="entry name" value="FNR_like_3"/>
    <property type="match status" value="1"/>
</dbReference>
<evidence type="ECO:0000256" key="13">
    <source>
        <dbReference type="SAM" id="Phobius"/>
    </source>
</evidence>
<dbReference type="AlphaFoldDB" id="A0A1Y6ISY4"/>
<dbReference type="PANTHER" id="PTHR47354:SF8">
    <property type="entry name" value="1,2-PHENYLACETYL-COA EPOXIDASE, SUBUNIT E"/>
    <property type="match status" value="1"/>
</dbReference>
<dbReference type="GO" id="GO:0050660">
    <property type="term" value="F:flavin adenine dinucleotide binding"/>
    <property type="evidence" value="ECO:0007669"/>
    <property type="project" value="TreeGrafter"/>
</dbReference>
<evidence type="ECO:0000256" key="4">
    <source>
        <dbReference type="ARBA" id="ARBA00022692"/>
    </source>
</evidence>
<dbReference type="InterPro" id="IPR013130">
    <property type="entry name" value="Fe3_Rdtase_TM_dom"/>
</dbReference>
<feature type="transmembrane region" description="Helical" evidence="13">
    <location>
        <begin position="315"/>
        <end position="333"/>
    </location>
</feature>
<dbReference type="GO" id="GO:0051537">
    <property type="term" value="F:2 iron, 2 sulfur cluster binding"/>
    <property type="evidence" value="ECO:0007669"/>
    <property type="project" value="UniProtKB-KW"/>
</dbReference>
<dbReference type="InterPro" id="IPR017938">
    <property type="entry name" value="Riboflavin_synthase-like_b-brl"/>
</dbReference>
<evidence type="ECO:0000256" key="1">
    <source>
        <dbReference type="ARBA" id="ARBA00001974"/>
    </source>
</evidence>
<dbReference type="EMBL" id="FXXI01000001">
    <property type="protein sequence ID" value="SMR99612.1"/>
    <property type="molecule type" value="Genomic_DNA"/>
</dbReference>
<evidence type="ECO:0000256" key="9">
    <source>
        <dbReference type="ARBA" id="ARBA00023002"/>
    </source>
</evidence>
<evidence type="ECO:0000256" key="5">
    <source>
        <dbReference type="ARBA" id="ARBA00022714"/>
    </source>
</evidence>
<dbReference type="GO" id="GO:0016020">
    <property type="term" value="C:membrane"/>
    <property type="evidence" value="ECO:0007669"/>
    <property type="project" value="UniProtKB-SubCell"/>
</dbReference>